<evidence type="ECO:0000256" key="1">
    <source>
        <dbReference type="ARBA" id="ARBA00001916"/>
    </source>
</evidence>
<gene>
    <name evidence="8" type="ORF">METZ01_LOCUS30285</name>
</gene>
<protein>
    <recommendedName>
        <fullName evidence="3">hydroxymethylbilane synthase</fullName>
        <ecNumber evidence="3">2.5.1.61</ecNumber>
    </recommendedName>
</protein>
<feature type="domain" description="Porphobilinogen deaminase N-terminal" evidence="6">
    <location>
        <begin position="1"/>
        <end position="206"/>
    </location>
</feature>
<dbReference type="HAMAP" id="MF_00260">
    <property type="entry name" value="Porphobil_deam"/>
    <property type="match status" value="1"/>
</dbReference>
<dbReference type="PANTHER" id="PTHR11557">
    <property type="entry name" value="PORPHOBILINOGEN DEAMINASE"/>
    <property type="match status" value="1"/>
</dbReference>
<dbReference type="NCBIfam" id="TIGR00212">
    <property type="entry name" value="hemC"/>
    <property type="match status" value="1"/>
</dbReference>
<dbReference type="InterPro" id="IPR036803">
    <property type="entry name" value="Porphobilinogen_deaminase_C_sf"/>
</dbReference>
<dbReference type="EMBL" id="UINC01001316">
    <property type="protein sequence ID" value="SUZ77431.1"/>
    <property type="molecule type" value="Genomic_DNA"/>
</dbReference>
<keyword evidence="4" id="KW-0808">Transferase</keyword>
<keyword evidence="5" id="KW-0627">Porphyrin biosynthesis</keyword>
<dbReference type="Pfam" id="PF03900">
    <property type="entry name" value="Porphobil_deamC"/>
    <property type="match status" value="1"/>
</dbReference>
<dbReference type="AlphaFoldDB" id="A0A381QDM7"/>
<dbReference type="EC" id="2.5.1.61" evidence="3"/>
<feature type="non-terminal residue" evidence="8">
    <location>
        <position position="1"/>
    </location>
</feature>
<evidence type="ECO:0000313" key="8">
    <source>
        <dbReference type="EMBL" id="SUZ77431.1"/>
    </source>
</evidence>
<evidence type="ECO:0000256" key="4">
    <source>
        <dbReference type="ARBA" id="ARBA00022679"/>
    </source>
</evidence>
<dbReference type="GO" id="GO:0006783">
    <property type="term" value="P:heme biosynthetic process"/>
    <property type="evidence" value="ECO:0007669"/>
    <property type="project" value="TreeGrafter"/>
</dbReference>
<dbReference type="InterPro" id="IPR022418">
    <property type="entry name" value="Porphobilinogen_deaminase_C"/>
</dbReference>
<dbReference type="InterPro" id="IPR022417">
    <property type="entry name" value="Porphobilin_deaminase_N"/>
</dbReference>
<evidence type="ECO:0000256" key="5">
    <source>
        <dbReference type="ARBA" id="ARBA00023244"/>
    </source>
</evidence>
<organism evidence="8">
    <name type="scientific">marine metagenome</name>
    <dbReference type="NCBI Taxonomy" id="408172"/>
    <lineage>
        <taxon>unclassified sequences</taxon>
        <taxon>metagenomes</taxon>
        <taxon>ecological metagenomes</taxon>
    </lineage>
</organism>
<comment type="cofactor">
    <cofactor evidence="1">
        <name>dipyrromethane</name>
        <dbReference type="ChEBI" id="CHEBI:60342"/>
    </cofactor>
</comment>
<dbReference type="SUPFAM" id="SSF53850">
    <property type="entry name" value="Periplasmic binding protein-like II"/>
    <property type="match status" value="1"/>
</dbReference>
<name>A0A381QDM7_9ZZZZ</name>
<comment type="similarity">
    <text evidence="2">Belongs to the HMBS family.</text>
</comment>
<feature type="domain" description="Porphobilinogen deaminase C-terminal" evidence="7">
    <location>
        <begin position="223"/>
        <end position="286"/>
    </location>
</feature>
<dbReference type="Gene3D" id="3.40.190.10">
    <property type="entry name" value="Periplasmic binding protein-like II"/>
    <property type="match status" value="2"/>
</dbReference>
<dbReference type="SUPFAM" id="SSF54782">
    <property type="entry name" value="Porphobilinogen deaminase (hydroxymethylbilane synthase), C-terminal domain"/>
    <property type="match status" value="1"/>
</dbReference>
<sequence length="294" mass="31232">VRVGTRGSILAMWQARWVSEHLTRAAPACSVELVEIRTRGDEHQDLGSLPGMGHFTSELEAALADGRIDVAVHSLKDLPVEDSAGVIVAAVPLRHDSSDSLVSSSGASLMSLGHGARIGTGSPRRAALLMFHRPDLDVVEIRGNVDTRIRKVDEGMYDAVVLATAGLFRLGLEDRISEKLGVREFPPAPGQGALAVQMRDEDSELHRVVKSLDEPDARATTGAERAFLRGLGGGCTLPVGAHAWRESGQLKLLGFVGSNTGGLSLRAEVTGDDPEALGEKLAEQMLSDGARELL</sequence>
<dbReference type="GO" id="GO:0004418">
    <property type="term" value="F:hydroxymethylbilane synthase activity"/>
    <property type="evidence" value="ECO:0007669"/>
    <property type="project" value="UniProtKB-EC"/>
</dbReference>
<dbReference type="InterPro" id="IPR000860">
    <property type="entry name" value="HemC"/>
</dbReference>
<dbReference type="Gene3D" id="3.30.160.40">
    <property type="entry name" value="Porphobilinogen deaminase, C-terminal domain"/>
    <property type="match status" value="1"/>
</dbReference>
<dbReference type="PIRSF" id="PIRSF001438">
    <property type="entry name" value="4pyrrol_synth_OHMeBilane_synth"/>
    <property type="match status" value="1"/>
</dbReference>
<evidence type="ECO:0000256" key="2">
    <source>
        <dbReference type="ARBA" id="ARBA00005638"/>
    </source>
</evidence>
<dbReference type="GO" id="GO:0005737">
    <property type="term" value="C:cytoplasm"/>
    <property type="evidence" value="ECO:0007669"/>
    <property type="project" value="TreeGrafter"/>
</dbReference>
<dbReference type="Pfam" id="PF01379">
    <property type="entry name" value="Porphobil_deam"/>
    <property type="match status" value="1"/>
</dbReference>
<dbReference type="PRINTS" id="PR00151">
    <property type="entry name" value="PORPHBDMNASE"/>
</dbReference>
<proteinExistence type="inferred from homology"/>
<reference evidence="8" key="1">
    <citation type="submission" date="2018-05" db="EMBL/GenBank/DDBJ databases">
        <authorList>
            <person name="Lanie J.A."/>
            <person name="Ng W.-L."/>
            <person name="Kazmierczak K.M."/>
            <person name="Andrzejewski T.M."/>
            <person name="Davidsen T.M."/>
            <person name="Wayne K.J."/>
            <person name="Tettelin H."/>
            <person name="Glass J.I."/>
            <person name="Rusch D."/>
            <person name="Podicherti R."/>
            <person name="Tsui H.-C.T."/>
            <person name="Winkler M.E."/>
        </authorList>
    </citation>
    <scope>NUCLEOTIDE SEQUENCE</scope>
</reference>
<dbReference type="FunFam" id="3.40.190.10:FF:000005">
    <property type="entry name" value="Porphobilinogen deaminase"/>
    <property type="match status" value="1"/>
</dbReference>
<dbReference type="PANTHER" id="PTHR11557:SF0">
    <property type="entry name" value="PORPHOBILINOGEN DEAMINASE"/>
    <property type="match status" value="1"/>
</dbReference>
<evidence type="ECO:0000256" key="3">
    <source>
        <dbReference type="ARBA" id="ARBA00012655"/>
    </source>
</evidence>
<evidence type="ECO:0000259" key="7">
    <source>
        <dbReference type="Pfam" id="PF03900"/>
    </source>
</evidence>
<evidence type="ECO:0000259" key="6">
    <source>
        <dbReference type="Pfam" id="PF01379"/>
    </source>
</evidence>
<accession>A0A381QDM7</accession>